<organism evidence="1 2">
    <name type="scientific">Brachionus plicatilis</name>
    <name type="common">Marine rotifer</name>
    <name type="synonym">Brachionus muelleri</name>
    <dbReference type="NCBI Taxonomy" id="10195"/>
    <lineage>
        <taxon>Eukaryota</taxon>
        <taxon>Metazoa</taxon>
        <taxon>Spiralia</taxon>
        <taxon>Gnathifera</taxon>
        <taxon>Rotifera</taxon>
        <taxon>Eurotatoria</taxon>
        <taxon>Monogononta</taxon>
        <taxon>Pseudotrocha</taxon>
        <taxon>Ploima</taxon>
        <taxon>Brachionidae</taxon>
        <taxon>Brachionus</taxon>
    </lineage>
</organism>
<name>A0A3M7QU00_BRAPC</name>
<proteinExistence type="predicted"/>
<evidence type="ECO:0000313" key="1">
    <source>
        <dbReference type="EMBL" id="RNA14435.1"/>
    </source>
</evidence>
<dbReference type="AlphaFoldDB" id="A0A3M7QU00"/>
<reference evidence="1 2" key="1">
    <citation type="journal article" date="2018" name="Sci. Rep.">
        <title>Genomic signatures of local adaptation to the degree of environmental predictability in rotifers.</title>
        <authorList>
            <person name="Franch-Gras L."/>
            <person name="Hahn C."/>
            <person name="Garcia-Roger E.M."/>
            <person name="Carmona M.J."/>
            <person name="Serra M."/>
            <person name="Gomez A."/>
        </authorList>
    </citation>
    <scope>NUCLEOTIDE SEQUENCE [LARGE SCALE GENOMIC DNA]</scope>
    <source>
        <strain evidence="1">HYR1</strain>
    </source>
</reference>
<gene>
    <name evidence="1" type="ORF">BpHYR1_026264</name>
</gene>
<dbReference type="Proteomes" id="UP000276133">
    <property type="component" value="Unassembled WGS sequence"/>
</dbReference>
<protein>
    <submittedName>
        <fullName evidence="1">Uncharacterized protein</fullName>
    </submittedName>
</protein>
<dbReference type="EMBL" id="REGN01005189">
    <property type="protein sequence ID" value="RNA14435.1"/>
    <property type="molecule type" value="Genomic_DNA"/>
</dbReference>
<sequence length="455" mass="53413">MITLNFNQVKKGLKQLFQCEFCYSLVQEPVLFTCKVEKLKMASFCHQHINESGYINCPVCSLRHKVNVEEDILFEPLEFAKNLLDGNLNLESTIENYCDLVHSCNLKLKSYRIMNQNPDYFFKIFFKNAINRMHMYMEEYRTFLDQELESLNEKIEHGFYKAVDKYRDLNLEDSSLKNQIKSKILEFNSEQEHMRDKFLSFKFTEKDLIQLQFLIVRLHSFNVSLSEEIFPDEYILETPSEYSLKKNVGFFVKSPRSTKDYDFGNNSQNMLFVCELLNLKQMVKKDINCTLYESKANDYLNLSVHARFEQDARDSDSDNFVIDTNLVYLDKSIETLKGRCRITICNSKKLDEDNSEAGENLMWQNDVEFNFQNPQESFKLLSANDLFKNHVYCEENDSIVIGMKILIDHIQLAGLDLSPKLEEFVKFVEDHVNNDPSNPENGDKQLIVDVQSTRL</sequence>
<evidence type="ECO:0000313" key="2">
    <source>
        <dbReference type="Proteomes" id="UP000276133"/>
    </source>
</evidence>
<dbReference type="SUPFAM" id="SSF57850">
    <property type="entry name" value="RING/U-box"/>
    <property type="match status" value="1"/>
</dbReference>
<keyword evidence="2" id="KW-1185">Reference proteome</keyword>
<accession>A0A3M7QU00</accession>
<comment type="caution">
    <text evidence="1">The sequence shown here is derived from an EMBL/GenBank/DDBJ whole genome shotgun (WGS) entry which is preliminary data.</text>
</comment>